<dbReference type="InterPro" id="IPR040547">
    <property type="entry name" value="CdiI"/>
</dbReference>
<dbReference type="Proteomes" id="UP001278571">
    <property type="component" value="Unassembled WGS sequence"/>
</dbReference>
<dbReference type="CDD" id="cd20691">
    <property type="entry name" value="CdiI_EC536-like"/>
    <property type="match status" value="1"/>
</dbReference>
<evidence type="ECO:0000313" key="1">
    <source>
        <dbReference type="EMBL" id="MDX2290916.1"/>
    </source>
</evidence>
<protein>
    <submittedName>
        <fullName evidence="1">Contact-dependent growth inhibition system immunity protein</fullName>
    </submittedName>
</protein>
<dbReference type="EMBL" id="JAWJZF010000161">
    <property type="protein sequence ID" value="MDX2290916.1"/>
    <property type="molecule type" value="Genomic_DNA"/>
</dbReference>
<dbReference type="RefSeq" id="WP_319007507.1">
    <property type="nucleotide sequence ID" value="NZ_JAWJZF010000161.1"/>
</dbReference>
<accession>A0ABU4JZI5</accession>
<sequence>MDRLLHLARTLDELDPPRWPPPGSDATSLVRKVHALRRVPLGELGPADLRTLVSQQVALPYVLPLAVRLLLDEPMLDASFYEGDLLLATVNLPASVWDTFPDLGTRLRTVITTLPDTALAGLPRGATEELTRFTAPTGPRR</sequence>
<reference evidence="1 2" key="1">
    <citation type="submission" date="2023-10" db="EMBL/GenBank/DDBJ databases">
        <authorList>
            <person name="Wang X.X."/>
        </authorList>
    </citation>
    <scope>NUCLEOTIDE SEQUENCE [LARGE SCALE GENOMIC DNA]</scope>
    <source>
        <strain evidence="1 2">NBRC 12816</strain>
    </source>
</reference>
<keyword evidence="2" id="KW-1185">Reference proteome</keyword>
<evidence type="ECO:0000313" key="2">
    <source>
        <dbReference type="Proteomes" id="UP001278571"/>
    </source>
</evidence>
<organism evidence="1 2">
    <name type="scientific">Streptomyces roseolus</name>
    <dbReference type="NCBI Taxonomy" id="67358"/>
    <lineage>
        <taxon>Bacteria</taxon>
        <taxon>Bacillati</taxon>
        <taxon>Actinomycetota</taxon>
        <taxon>Actinomycetes</taxon>
        <taxon>Kitasatosporales</taxon>
        <taxon>Streptomycetaceae</taxon>
        <taxon>Streptomyces</taxon>
    </lineage>
</organism>
<proteinExistence type="predicted"/>
<name>A0ABU4JZI5_9ACTN</name>
<gene>
    <name evidence="1" type="ORF">R2363_01770</name>
</gene>
<dbReference type="Pfam" id="PF18616">
    <property type="entry name" value="CdiI_3"/>
    <property type="match status" value="1"/>
</dbReference>
<comment type="caution">
    <text evidence="1">The sequence shown here is derived from an EMBL/GenBank/DDBJ whole genome shotgun (WGS) entry which is preliminary data.</text>
</comment>